<evidence type="ECO:0008006" key="4">
    <source>
        <dbReference type="Google" id="ProtNLM"/>
    </source>
</evidence>
<organism evidence="2 3">
    <name type="scientific">Steinernema carpocapsae</name>
    <name type="common">Entomopathogenic nematode</name>
    <dbReference type="NCBI Taxonomy" id="34508"/>
    <lineage>
        <taxon>Eukaryota</taxon>
        <taxon>Metazoa</taxon>
        <taxon>Ecdysozoa</taxon>
        <taxon>Nematoda</taxon>
        <taxon>Chromadorea</taxon>
        <taxon>Rhabditida</taxon>
        <taxon>Tylenchina</taxon>
        <taxon>Panagrolaimomorpha</taxon>
        <taxon>Strongyloidoidea</taxon>
        <taxon>Steinernematidae</taxon>
        <taxon>Steinernema</taxon>
    </lineage>
</organism>
<proteinExistence type="predicted"/>
<evidence type="ECO:0000313" key="3">
    <source>
        <dbReference type="Proteomes" id="UP000298663"/>
    </source>
</evidence>
<dbReference type="Proteomes" id="UP000298663">
    <property type="component" value="Unassembled WGS sequence"/>
</dbReference>
<keyword evidence="1" id="KW-1133">Transmembrane helix</keyword>
<feature type="transmembrane region" description="Helical" evidence="1">
    <location>
        <begin position="196"/>
        <end position="217"/>
    </location>
</feature>
<gene>
    <name evidence="2" type="ORF">L596_013438</name>
</gene>
<feature type="transmembrane region" description="Helical" evidence="1">
    <location>
        <begin position="238"/>
        <end position="257"/>
    </location>
</feature>
<sequence length="342" mass="38496">MNVSGVVDAAHATANATRLVAGKDVFPSNPYLQICVSLSNLLCFVIIMIMSHKINRSDLSRLYTLWLFCAQAPSDLIQIVICILQLNGLVDYSGNYYRDTIDYIQMTGKLFGDMAGIVYRILALQMVIATFMSYVFPFSFARIFHASRRSRLYLCGFIFVIVQAFNNNIHTVITVALGPTRLPEDLITVWYLTSQFFVLFPGFLLMIFYFLSIIVIIRYTNKNPGGRADSKSQHRRQLLAVIIYATTPNVLVVFQMFSNAFSIAVSSLPIEVRTPDHPVIVTGGMFNKMTRYGNYGRVPILLMSTCVAFAGYRRFVLSLIPCRATVIQVQSMNTTSKTQSVQ</sequence>
<dbReference type="OrthoDB" id="10441782at2759"/>
<keyword evidence="1" id="KW-0812">Transmembrane</keyword>
<reference evidence="2 3" key="2">
    <citation type="journal article" date="2019" name="G3 (Bethesda)">
        <title>Hybrid Assembly of the Genome of the Entomopathogenic Nematode Steinernema carpocapsae Identifies the X-Chromosome.</title>
        <authorList>
            <person name="Serra L."/>
            <person name="Macchietto M."/>
            <person name="Macias-Munoz A."/>
            <person name="McGill C.J."/>
            <person name="Rodriguez I.M."/>
            <person name="Rodriguez B."/>
            <person name="Murad R."/>
            <person name="Mortazavi A."/>
        </authorList>
    </citation>
    <scope>NUCLEOTIDE SEQUENCE [LARGE SCALE GENOMIC DNA]</scope>
    <source>
        <strain evidence="2 3">ALL</strain>
    </source>
</reference>
<reference evidence="2 3" key="1">
    <citation type="journal article" date="2015" name="Genome Biol.">
        <title>Comparative genomics of Steinernema reveals deeply conserved gene regulatory networks.</title>
        <authorList>
            <person name="Dillman A.R."/>
            <person name="Macchietto M."/>
            <person name="Porter C.F."/>
            <person name="Rogers A."/>
            <person name="Williams B."/>
            <person name="Antoshechkin I."/>
            <person name="Lee M.M."/>
            <person name="Goodwin Z."/>
            <person name="Lu X."/>
            <person name="Lewis E.E."/>
            <person name="Goodrich-Blair H."/>
            <person name="Stock S.P."/>
            <person name="Adams B.J."/>
            <person name="Sternberg P.W."/>
            <person name="Mortazavi A."/>
        </authorList>
    </citation>
    <scope>NUCLEOTIDE SEQUENCE [LARGE SCALE GENOMIC DNA]</scope>
    <source>
        <strain evidence="2 3">ALL</strain>
    </source>
</reference>
<name>A0A4U5P0A5_STECR</name>
<keyword evidence="1" id="KW-0472">Membrane</keyword>
<keyword evidence="3" id="KW-1185">Reference proteome</keyword>
<feature type="transmembrane region" description="Helical" evidence="1">
    <location>
        <begin position="31"/>
        <end position="50"/>
    </location>
</feature>
<evidence type="ECO:0000313" key="2">
    <source>
        <dbReference type="EMBL" id="TKR89312.1"/>
    </source>
</evidence>
<dbReference type="AlphaFoldDB" id="A0A4U5P0A5"/>
<feature type="transmembrane region" description="Helical" evidence="1">
    <location>
        <begin position="152"/>
        <end position="176"/>
    </location>
</feature>
<accession>A0A4U5P0A5</accession>
<feature type="transmembrane region" description="Helical" evidence="1">
    <location>
        <begin position="295"/>
        <end position="312"/>
    </location>
</feature>
<evidence type="ECO:0000256" key="1">
    <source>
        <dbReference type="SAM" id="Phobius"/>
    </source>
</evidence>
<dbReference type="EMBL" id="AZBU02000003">
    <property type="protein sequence ID" value="TKR89312.1"/>
    <property type="molecule type" value="Genomic_DNA"/>
</dbReference>
<feature type="transmembrane region" description="Helical" evidence="1">
    <location>
        <begin position="62"/>
        <end position="86"/>
    </location>
</feature>
<feature type="transmembrane region" description="Helical" evidence="1">
    <location>
        <begin position="117"/>
        <end position="140"/>
    </location>
</feature>
<comment type="caution">
    <text evidence="2">The sequence shown here is derived from an EMBL/GenBank/DDBJ whole genome shotgun (WGS) entry which is preliminary data.</text>
</comment>
<protein>
    <recommendedName>
        <fullName evidence="4">G-protein coupled receptors family 1 profile domain-containing protein</fullName>
    </recommendedName>
</protein>